<proteinExistence type="predicted"/>
<organism evidence="1 2">
    <name type="scientific">Mediterraneibacter gnavus (strain ATCC 29149 / DSM 114966 / JCM 6515 / VPI C7-9)</name>
    <name type="common">Ruminococcus gnavus</name>
    <dbReference type="NCBI Taxonomy" id="411470"/>
    <lineage>
        <taxon>Bacteria</taxon>
        <taxon>Bacillati</taxon>
        <taxon>Bacillota</taxon>
        <taxon>Clostridia</taxon>
        <taxon>Lachnospirales</taxon>
        <taxon>Lachnospiraceae</taxon>
        <taxon>Mediterraneibacter</taxon>
    </lineage>
</organism>
<sequence length="37" mass="4713">MDNLLIFVCVFYVAMKHCIRWDFRLKFMDFWTSSDFW</sequence>
<name>A7AXR7_MEDG7</name>
<dbReference type="EMBL" id="AAYG02000001">
    <property type="protein sequence ID" value="EDN79568.1"/>
    <property type="molecule type" value="Genomic_DNA"/>
</dbReference>
<comment type="caution">
    <text evidence="1">The sequence shown here is derived from an EMBL/GenBank/DDBJ whole genome shotgun (WGS) entry which is preliminary data.</text>
</comment>
<dbReference type="PaxDb" id="411470-RUMGNA_00079"/>
<reference evidence="1 2" key="2">
    <citation type="submission" date="2007-06" db="EMBL/GenBank/DDBJ databases">
        <title>Draft genome sequence of Ruminococcus gnavus (ATCC 29149).</title>
        <authorList>
            <person name="Sudarsanam P."/>
            <person name="Ley R."/>
            <person name="Guruge J."/>
            <person name="Turnbaugh P.J."/>
            <person name="Mahowald M."/>
            <person name="Liep D."/>
            <person name="Gordon J."/>
        </authorList>
    </citation>
    <scope>NUCLEOTIDE SEQUENCE [LARGE SCALE GENOMIC DNA]</scope>
    <source>
        <strain evidence="1 2">ATCC 29149</strain>
    </source>
</reference>
<dbReference type="AlphaFoldDB" id="A7AXR7"/>
<dbReference type="Proteomes" id="UP000004410">
    <property type="component" value="Unassembled WGS sequence"/>
</dbReference>
<evidence type="ECO:0000313" key="2">
    <source>
        <dbReference type="Proteomes" id="UP000004410"/>
    </source>
</evidence>
<protein>
    <submittedName>
        <fullName evidence="1">Uncharacterized protein</fullName>
    </submittedName>
</protein>
<gene>
    <name evidence="1" type="ORF">RUMGNA_00079</name>
</gene>
<accession>A7AXR7</accession>
<reference evidence="1 2" key="1">
    <citation type="submission" date="2007-04" db="EMBL/GenBank/DDBJ databases">
        <authorList>
            <person name="Fulton L."/>
            <person name="Clifton S."/>
            <person name="Fulton B."/>
            <person name="Xu J."/>
            <person name="Minx P."/>
            <person name="Pepin K.H."/>
            <person name="Johnson M."/>
            <person name="Thiruvilangam P."/>
            <person name="Bhonagiri V."/>
            <person name="Nash W.E."/>
            <person name="Mardis E.R."/>
            <person name="Wilson R.K."/>
        </authorList>
    </citation>
    <scope>NUCLEOTIDE SEQUENCE [LARGE SCALE GENOMIC DNA]</scope>
    <source>
        <strain evidence="1 2">ATCC 29149</strain>
    </source>
</reference>
<evidence type="ECO:0000313" key="1">
    <source>
        <dbReference type="EMBL" id="EDN79568.1"/>
    </source>
</evidence>